<dbReference type="GO" id="GO:0005634">
    <property type="term" value="C:nucleus"/>
    <property type="evidence" value="ECO:0007669"/>
    <property type="project" value="UniProtKB-SubCell"/>
</dbReference>
<dbReference type="SUPFAM" id="SSF57701">
    <property type="entry name" value="Zn2/Cys6 DNA-binding domain"/>
    <property type="match status" value="1"/>
</dbReference>
<dbReference type="PROSITE" id="PS00463">
    <property type="entry name" value="ZN2_CY6_FUNGAL_1"/>
    <property type="match status" value="1"/>
</dbReference>
<feature type="compositionally biased region" description="Polar residues" evidence="5">
    <location>
        <begin position="27"/>
        <end position="40"/>
    </location>
</feature>
<dbReference type="Pfam" id="PF00172">
    <property type="entry name" value="Zn_clus"/>
    <property type="match status" value="1"/>
</dbReference>
<dbReference type="EMBL" id="MU620894">
    <property type="protein sequence ID" value="KAI8584047.1"/>
    <property type="molecule type" value="Genomic_DNA"/>
</dbReference>
<dbReference type="CDD" id="cd00067">
    <property type="entry name" value="GAL4"/>
    <property type="match status" value="1"/>
</dbReference>
<dbReference type="GO" id="GO:0003677">
    <property type="term" value="F:DNA binding"/>
    <property type="evidence" value="ECO:0007669"/>
    <property type="project" value="UniProtKB-KW"/>
</dbReference>
<dbReference type="PANTHER" id="PTHR46910">
    <property type="entry name" value="TRANSCRIPTION FACTOR PDR1"/>
    <property type="match status" value="1"/>
</dbReference>
<feature type="compositionally biased region" description="Polar residues" evidence="5">
    <location>
        <begin position="166"/>
        <end position="180"/>
    </location>
</feature>
<dbReference type="PROSITE" id="PS50048">
    <property type="entry name" value="ZN2_CY6_FUNGAL_2"/>
    <property type="match status" value="1"/>
</dbReference>
<dbReference type="GeneID" id="75919174"/>
<protein>
    <recommendedName>
        <fullName evidence="6">Zn(2)-C6 fungal-type domain-containing protein</fullName>
    </recommendedName>
</protein>
<keyword evidence="8" id="KW-1185">Reference proteome</keyword>
<evidence type="ECO:0000313" key="8">
    <source>
        <dbReference type="Proteomes" id="UP001206595"/>
    </source>
</evidence>
<evidence type="ECO:0000256" key="1">
    <source>
        <dbReference type="ARBA" id="ARBA00004123"/>
    </source>
</evidence>
<dbReference type="InterPro" id="IPR007219">
    <property type="entry name" value="XnlR_reg_dom"/>
</dbReference>
<feature type="region of interest" description="Disordered" evidence="5">
    <location>
        <begin position="1"/>
        <end position="42"/>
    </location>
</feature>
<dbReference type="CDD" id="cd12148">
    <property type="entry name" value="fungal_TF_MHR"/>
    <property type="match status" value="1"/>
</dbReference>
<evidence type="ECO:0000256" key="5">
    <source>
        <dbReference type="SAM" id="MobiDB-lite"/>
    </source>
</evidence>
<name>A0AAD5EII0_UMBRA</name>
<comment type="subcellular location">
    <subcellularLocation>
        <location evidence="1">Nucleus</location>
    </subcellularLocation>
</comment>
<dbReference type="SMART" id="SM00906">
    <property type="entry name" value="Fungal_trans"/>
    <property type="match status" value="1"/>
</dbReference>
<dbReference type="GO" id="GO:0008270">
    <property type="term" value="F:zinc ion binding"/>
    <property type="evidence" value="ECO:0007669"/>
    <property type="project" value="InterPro"/>
</dbReference>
<keyword evidence="2" id="KW-0479">Metal-binding</keyword>
<dbReference type="InterPro" id="IPR036864">
    <property type="entry name" value="Zn2-C6_fun-type_DNA-bd_sf"/>
</dbReference>
<dbReference type="PANTHER" id="PTHR46910:SF3">
    <property type="entry name" value="HALOTOLERANCE PROTEIN 9-RELATED"/>
    <property type="match status" value="1"/>
</dbReference>
<keyword evidence="4" id="KW-0539">Nucleus</keyword>
<feature type="region of interest" description="Disordered" evidence="5">
    <location>
        <begin position="109"/>
        <end position="185"/>
    </location>
</feature>
<dbReference type="Gene3D" id="4.10.240.10">
    <property type="entry name" value="Zn(2)-C6 fungal-type DNA-binding domain"/>
    <property type="match status" value="1"/>
</dbReference>
<feature type="compositionally biased region" description="Polar residues" evidence="5">
    <location>
        <begin position="1"/>
        <end position="13"/>
    </location>
</feature>
<evidence type="ECO:0000313" key="7">
    <source>
        <dbReference type="EMBL" id="KAI8584047.1"/>
    </source>
</evidence>
<keyword evidence="3" id="KW-0238">DNA-binding</keyword>
<dbReference type="InterPro" id="IPR001138">
    <property type="entry name" value="Zn2Cys6_DnaBD"/>
</dbReference>
<feature type="domain" description="Zn(2)-C6 fungal-type" evidence="6">
    <location>
        <begin position="48"/>
        <end position="79"/>
    </location>
</feature>
<feature type="compositionally biased region" description="Acidic residues" evidence="5">
    <location>
        <begin position="119"/>
        <end position="138"/>
    </location>
</feature>
<sequence>MNPNFPYNAQVNQPMYPPRDQPVPSLPQAQHPSAIDQSQNRRSRVSRACDICRRKKIRCDVDVNFPCSTCVQSSWECTFKEQARKRGPPKGYIGNLENRLKKMEKLLETLSGTSQPPNFDDEDDDDEEEIKEEEEEQQIIERKRPKKSHPSTHPSVSPPTEEITINIPTSKMATNATVNEDNNRKSRLKVMEPKIARYIGSSSGLYLMSKTRDEETMRKSLLFKDEIGTYRFGAASDASDDMMVLRDQIASEQAGDEDREEARVSLDVLSYLVDSYFSGAHQLLPIIDKKTFMEEFKKHKDGEPLFSTALLYSVCSVGCRLLYISDPIFQKCKMSKDQLLLMVMDKATAAVSRNYLNTKMEIIQALVLLASQPNFAANAYTAWMFSGMGVRMAQDLGLHRNIPTWKMNERESEQRKRIWFSVYIVDRWCCAAVGRPLAISEADCDIELPELIQEDAFDNTTTRHQKLFRYMISLSTILGYILRQLYSPKVKAMGLTSPGVASVVFELEERLKNWLDDLPPECKLSESDLNRLKQIRQFPLQRSELELKDKLETAGILTLCQQTLVILLNRPFITTSKDIAINSRLLKAGDNCRNAAKIIADVASALRMSGINSSFEWVFTSYAVYQATLIHLFDCAADSEEAALQAREYVRICVDECLKPVFDSIPHGWRMIHFIRNVLAGIPTFEERQKMKASDSTVPSTLSKGKPLDGPVKQTEAPVNATTNSSNLHPGTLNQMVTSFSDGVTTPDPSTYATGSYPSSLGYPGGHVAELNTAAPFWGASSAFGFDWQGKVSEGIKISFVK</sequence>
<reference evidence="7" key="1">
    <citation type="submission" date="2021-06" db="EMBL/GenBank/DDBJ databases">
        <authorList>
            <consortium name="DOE Joint Genome Institute"/>
            <person name="Mondo S.J."/>
            <person name="Amses K.R."/>
            <person name="Simmons D.R."/>
            <person name="Longcore J.E."/>
            <person name="Seto K."/>
            <person name="Alves G.H."/>
            <person name="Bonds A.E."/>
            <person name="Quandt C.A."/>
            <person name="Davis W.J."/>
            <person name="Chang Y."/>
            <person name="Letcher P.M."/>
            <person name="Powell M.J."/>
            <person name="Kuo A."/>
            <person name="Labutti K."/>
            <person name="Pangilinan J."/>
            <person name="Andreopoulos W."/>
            <person name="Tritt A."/>
            <person name="Riley R."/>
            <person name="Hundley H."/>
            <person name="Johnson J."/>
            <person name="Lipzen A."/>
            <person name="Barry K."/>
            <person name="Berbee M.L."/>
            <person name="Buchler N.E."/>
            <person name="Grigoriev I.V."/>
            <person name="Spatafora J.W."/>
            <person name="Stajich J.E."/>
            <person name="James T.Y."/>
        </authorList>
    </citation>
    <scope>NUCLEOTIDE SEQUENCE</scope>
    <source>
        <strain evidence="7">AG</strain>
    </source>
</reference>
<organism evidence="7 8">
    <name type="scientific">Umbelopsis ramanniana AG</name>
    <dbReference type="NCBI Taxonomy" id="1314678"/>
    <lineage>
        <taxon>Eukaryota</taxon>
        <taxon>Fungi</taxon>
        <taxon>Fungi incertae sedis</taxon>
        <taxon>Mucoromycota</taxon>
        <taxon>Mucoromycotina</taxon>
        <taxon>Umbelopsidomycetes</taxon>
        <taxon>Umbelopsidales</taxon>
        <taxon>Umbelopsidaceae</taxon>
        <taxon>Umbelopsis</taxon>
    </lineage>
</organism>
<dbReference type="Pfam" id="PF04082">
    <property type="entry name" value="Fungal_trans"/>
    <property type="match status" value="1"/>
</dbReference>
<feature type="compositionally biased region" description="Low complexity" evidence="5">
    <location>
        <begin position="151"/>
        <end position="160"/>
    </location>
</feature>
<feature type="compositionally biased region" description="Polar residues" evidence="5">
    <location>
        <begin position="694"/>
        <end position="703"/>
    </location>
</feature>
<dbReference type="RefSeq" id="XP_051449051.1">
    <property type="nucleotide sequence ID" value="XM_051593832.1"/>
</dbReference>
<feature type="compositionally biased region" description="Pro residues" evidence="5">
    <location>
        <begin position="15"/>
        <end position="25"/>
    </location>
</feature>
<dbReference type="GO" id="GO:0000981">
    <property type="term" value="F:DNA-binding transcription factor activity, RNA polymerase II-specific"/>
    <property type="evidence" value="ECO:0007669"/>
    <property type="project" value="InterPro"/>
</dbReference>
<feature type="compositionally biased region" description="Polar residues" evidence="5">
    <location>
        <begin position="720"/>
        <end position="740"/>
    </location>
</feature>
<evidence type="ECO:0000256" key="2">
    <source>
        <dbReference type="ARBA" id="ARBA00022723"/>
    </source>
</evidence>
<feature type="region of interest" description="Disordered" evidence="5">
    <location>
        <begin position="690"/>
        <end position="740"/>
    </location>
</feature>
<accession>A0AAD5EII0</accession>
<evidence type="ECO:0000259" key="6">
    <source>
        <dbReference type="PROSITE" id="PS50048"/>
    </source>
</evidence>
<evidence type="ECO:0000256" key="3">
    <source>
        <dbReference type="ARBA" id="ARBA00023125"/>
    </source>
</evidence>
<dbReference type="GO" id="GO:0006351">
    <property type="term" value="P:DNA-templated transcription"/>
    <property type="evidence" value="ECO:0007669"/>
    <property type="project" value="InterPro"/>
</dbReference>
<evidence type="ECO:0000256" key="4">
    <source>
        <dbReference type="ARBA" id="ARBA00023242"/>
    </source>
</evidence>
<dbReference type="InterPro" id="IPR050987">
    <property type="entry name" value="AtrR-like"/>
</dbReference>
<reference evidence="7" key="2">
    <citation type="journal article" date="2022" name="Proc. Natl. Acad. Sci. U.S.A.">
        <title>Diploid-dominant life cycles characterize the early evolution of Fungi.</title>
        <authorList>
            <person name="Amses K.R."/>
            <person name="Simmons D.R."/>
            <person name="Longcore J.E."/>
            <person name="Mondo S.J."/>
            <person name="Seto K."/>
            <person name="Jeronimo G.H."/>
            <person name="Bonds A.E."/>
            <person name="Quandt C.A."/>
            <person name="Davis W.J."/>
            <person name="Chang Y."/>
            <person name="Federici B.A."/>
            <person name="Kuo A."/>
            <person name="LaButti K."/>
            <person name="Pangilinan J."/>
            <person name="Andreopoulos W."/>
            <person name="Tritt A."/>
            <person name="Riley R."/>
            <person name="Hundley H."/>
            <person name="Johnson J."/>
            <person name="Lipzen A."/>
            <person name="Barry K."/>
            <person name="Lang B.F."/>
            <person name="Cuomo C.A."/>
            <person name="Buchler N.E."/>
            <person name="Grigoriev I.V."/>
            <person name="Spatafora J.W."/>
            <person name="Stajich J.E."/>
            <person name="James T.Y."/>
        </authorList>
    </citation>
    <scope>NUCLEOTIDE SEQUENCE</scope>
    <source>
        <strain evidence="7">AG</strain>
    </source>
</reference>
<proteinExistence type="predicted"/>
<dbReference type="AlphaFoldDB" id="A0AAD5EII0"/>
<dbReference type="SMART" id="SM00066">
    <property type="entry name" value="GAL4"/>
    <property type="match status" value="1"/>
</dbReference>
<gene>
    <name evidence="7" type="ORF">K450DRAFT_66048</name>
</gene>
<comment type="caution">
    <text evidence="7">The sequence shown here is derived from an EMBL/GenBank/DDBJ whole genome shotgun (WGS) entry which is preliminary data.</text>
</comment>
<dbReference type="Proteomes" id="UP001206595">
    <property type="component" value="Unassembled WGS sequence"/>
</dbReference>